<dbReference type="Pfam" id="PF00440">
    <property type="entry name" value="TetR_N"/>
    <property type="match status" value="1"/>
</dbReference>
<accession>A0A916R8I7</accession>
<dbReference type="Pfam" id="PF21993">
    <property type="entry name" value="TetR_C_13_2"/>
    <property type="match status" value="1"/>
</dbReference>
<evidence type="ECO:0000256" key="4">
    <source>
        <dbReference type="PROSITE-ProRule" id="PRU00335"/>
    </source>
</evidence>
<dbReference type="InterPro" id="IPR001647">
    <property type="entry name" value="HTH_TetR"/>
</dbReference>
<keyword evidence="1" id="KW-0805">Transcription regulation</keyword>
<gene>
    <name evidence="6" type="ORF">GCM10011499_14110</name>
</gene>
<feature type="domain" description="HTH tetR-type" evidence="5">
    <location>
        <begin position="10"/>
        <end position="70"/>
    </location>
</feature>
<dbReference type="PANTHER" id="PTHR47506:SF1">
    <property type="entry name" value="HTH-TYPE TRANSCRIPTIONAL REGULATOR YJDC"/>
    <property type="match status" value="1"/>
</dbReference>
<evidence type="ECO:0000256" key="3">
    <source>
        <dbReference type="ARBA" id="ARBA00023163"/>
    </source>
</evidence>
<dbReference type="PANTHER" id="PTHR47506">
    <property type="entry name" value="TRANSCRIPTIONAL REGULATORY PROTEIN"/>
    <property type="match status" value="1"/>
</dbReference>
<dbReference type="InterPro" id="IPR054156">
    <property type="entry name" value="YxaF_TetR_C"/>
</dbReference>
<dbReference type="EMBL" id="BMKB01000002">
    <property type="protein sequence ID" value="GGA45566.1"/>
    <property type="molecule type" value="Genomic_DNA"/>
</dbReference>
<dbReference type="PRINTS" id="PR00455">
    <property type="entry name" value="HTHTETR"/>
</dbReference>
<dbReference type="InterPro" id="IPR009057">
    <property type="entry name" value="Homeodomain-like_sf"/>
</dbReference>
<keyword evidence="7" id="KW-1185">Reference proteome</keyword>
<dbReference type="GO" id="GO:0003677">
    <property type="term" value="F:DNA binding"/>
    <property type="evidence" value="ECO:0007669"/>
    <property type="project" value="UniProtKB-UniRule"/>
</dbReference>
<dbReference type="OrthoDB" id="9802802at2"/>
<reference evidence="6 7" key="1">
    <citation type="journal article" date="2014" name="Int. J. Syst. Evol. Microbiol.">
        <title>Complete genome sequence of Corynebacterium casei LMG S-19264T (=DSM 44701T), isolated from a smear-ripened cheese.</title>
        <authorList>
            <consortium name="US DOE Joint Genome Institute (JGI-PGF)"/>
            <person name="Walter F."/>
            <person name="Albersmeier A."/>
            <person name="Kalinowski J."/>
            <person name="Ruckert C."/>
        </authorList>
    </citation>
    <scope>NUCLEOTIDE SEQUENCE [LARGE SCALE GENOMIC DNA]</scope>
    <source>
        <strain evidence="6 7">CGMCC 1.15896</strain>
    </source>
</reference>
<feature type="DNA-binding region" description="H-T-H motif" evidence="4">
    <location>
        <begin position="33"/>
        <end position="52"/>
    </location>
</feature>
<evidence type="ECO:0000259" key="5">
    <source>
        <dbReference type="PROSITE" id="PS50977"/>
    </source>
</evidence>
<dbReference type="SUPFAM" id="SSF46689">
    <property type="entry name" value="Homeodomain-like"/>
    <property type="match status" value="1"/>
</dbReference>
<protein>
    <submittedName>
        <fullName evidence="6">TetR family transcriptional regulator</fullName>
    </submittedName>
</protein>
<dbReference type="InterPro" id="IPR036271">
    <property type="entry name" value="Tet_transcr_reg_TetR-rel_C_sf"/>
</dbReference>
<evidence type="ECO:0000256" key="2">
    <source>
        <dbReference type="ARBA" id="ARBA00023125"/>
    </source>
</evidence>
<dbReference type="Gene3D" id="1.10.357.10">
    <property type="entry name" value="Tetracycline Repressor, domain 2"/>
    <property type="match status" value="1"/>
</dbReference>
<dbReference type="RefSeq" id="WP_127072889.1">
    <property type="nucleotide sequence ID" value="NZ_BMKB01000002.1"/>
</dbReference>
<evidence type="ECO:0000256" key="1">
    <source>
        <dbReference type="ARBA" id="ARBA00023015"/>
    </source>
</evidence>
<dbReference type="SUPFAM" id="SSF48498">
    <property type="entry name" value="Tetracyclin repressor-like, C-terminal domain"/>
    <property type="match status" value="1"/>
</dbReference>
<organism evidence="6 7">
    <name type="scientific">Pelagibacterium lentulum</name>
    <dbReference type="NCBI Taxonomy" id="2029865"/>
    <lineage>
        <taxon>Bacteria</taxon>
        <taxon>Pseudomonadati</taxon>
        <taxon>Pseudomonadota</taxon>
        <taxon>Alphaproteobacteria</taxon>
        <taxon>Hyphomicrobiales</taxon>
        <taxon>Devosiaceae</taxon>
        <taxon>Pelagibacterium</taxon>
    </lineage>
</organism>
<comment type="caution">
    <text evidence="6">The sequence shown here is derived from an EMBL/GenBank/DDBJ whole genome shotgun (WGS) entry which is preliminary data.</text>
</comment>
<dbReference type="Proteomes" id="UP000596977">
    <property type="component" value="Unassembled WGS sequence"/>
</dbReference>
<proteinExistence type="predicted"/>
<keyword evidence="3" id="KW-0804">Transcription</keyword>
<dbReference type="AlphaFoldDB" id="A0A916R8I7"/>
<sequence>MAKEERTAARDKRERLVSAAVALAYRQGFGLTTLADIAAESSVPLGNVYYYFKTREDIRAAILTYRKDQFAQARDRFGAIVSPKERLKAFVDMTVSNADNVAQKGCPMGTLCAELLKMTDAFSEGAGELLTVPMAWMKEQFIELGYEKEANDLALQLQAGLQGASMVTLSARDPSLLEREGERLKSWIEAL</sequence>
<name>A0A916R8I7_9HYPH</name>
<evidence type="ECO:0000313" key="7">
    <source>
        <dbReference type="Proteomes" id="UP000596977"/>
    </source>
</evidence>
<keyword evidence="2 4" id="KW-0238">DNA-binding</keyword>
<dbReference type="PROSITE" id="PS50977">
    <property type="entry name" value="HTH_TETR_2"/>
    <property type="match status" value="1"/>
</dbReference>
<evidence type="ECO:0000313" key="6">
    <source>
        <dbReference type="EMBL" id="GGA45566.1"/>
    </source>
</evidence>